<evidence type="ECO:0000313" key="2">
    <source>
        <dbReference type="EMBL" id="KAJ7772222.1"/>
    </source>
</evidence>
<feature type="signal peptide" evidence="1">
    <location>
        <begin position="1"/>
        <end position="21"/>
    </location>
</feature>
<keyword evidence="3" id="KW-1185">Reference proteome</keyword>
<organism evidence="2 3">
    <name type="scientific">Mycena metata</name>
    <dbReference type="NCBI Taxonomy" id="1033252"/>
    <lineage>
        <taxon>Eukaryota</taxon>
        <taxon>Fungi</taxon>
        <taxon>Dikarya</taxon>
        <taxon>Basidiomycota</taxon>
        <taxon>Agaricomycotina</taxon>
        <taxon>Agaricomycetes</taxon>
        <taxon>Agaricomycetidae</taxon>
        <taxon>Agaricales</taxon>
        <taxon>Marasmiineae</taxon>
        <taxon>Mycenaceae</taxon>
        <taxon>Mycena</taxon>
    </lineage>
</organism>
<proteinExistence type="predicted"/>
<comment type="caution">
    <text evidence="2">The sequence shown here is derived from an EMBL/GenBank/DDBJ whole genome shotgun (WGS) entry which is preliminary data.</text>
</comment>
<evidence type="ECO:0000256" key="1">
    <source>
        <dbReference type="SAM" id="SignalP"/>
    </source>
</evidence>
<feature type="chain" id="PRO_5042126305" evidence="1">
    <location>
        <begin position="22"/>
        <end position="296"/>
    </location>
</feature>
<accession>A0AAD7NRI1</accession>
<protein>
    <submittedName>
        <fullName evidence="2">Uncharacterized protein</fullName>
    </submittedName>
</protein>
<gene>
    <name evidence="2" type="ORF">B0H16DRAFT_1451300</name>
</gene>
<dbReference type="EMBL" id="JARKIB010000014">
    <property type="protein sequence ID" value="KAJ7772222.1"/>
    <property type="molecule type" value="Genomic_DNA"/>
</dbReference>
<keyword evidence="1" id="KW-0732">Signal</keyword>
<evidence type="ECO:0000313" key="3">
    <source>
        <dbReference type="Proteomes" id="UP001215598"/>
    </source>
</evidence>
<reference evidence="2" key="1">
    <citation type="submission" date="2023-03" db="EMBL/GenBank/DDBJ databases">
        <title>Massive genome expansion in bonnet fungi (Mycena s.s.) driven by repeated elements and novel gene families across ecological guilds.</title>
        <authorList>
            <consortium name="Lawrence Berkeley National Laboratory"/>
            <person name="Harder C.B."/>
            <person name="Miyauchi S."/>
            <person name="Viragh M."/>
            <person name="Kuo A."/>
            <person name="Thoen E."/>
            <person name="Andreopoulos B."/>
            <person name="Lu D."/>
            <person name="Skrede I."/>
            <person name="Drula E."/>
            <person name="Henrissat B."/>
            <person name="Morin E."/>
            <person name="Kohler A."/>
            <person name="Barry K."/>
            <person name="LaButti K."/>
            <person name="Morin E."/>
            <person name="Salamov A."/>
            <person name="Lipzen A."/>
            <person name="Mereny Z."/>
            <person name="Hegedus B."/>
            <person name="Baldrian P."/>
            <person name="Stursova M."/>
            <person name="Weitz H."/>
            <person name="Taylor A."/>
            <person name="Grigoriev I.V."/>
            <person name="Nagy L.G."/>
            <person name="Martin F."/>
            <person name="Kauserud H."/>
        </authorList>
    </citation>
    <scope>NUCLEOTIDE SEQUENCE</scope>
    <source>
        <strain evidence="2">CBHHK182m</strain>
    </source>
</reference>
<dbReference type="AlphaFoldDB" id="A0AAD7NRI1"/>
<dbReference type="Proteomes" id="UP001215598">
    <property type="component" value="Unassembled WGS sequence"/>
</dbReference>
<name>A0AAD7NRI1_9AGAR</name>
<sequence length="296" mass="33341">MHNSHFYGVALLSVLAGSVRSDVVRIRDDTESITFSVLPPPTVTVAAATAAYGHYSQKCGPYLDAVAYSALAGYIETGDPSDATINDPDFEHYLNNNVGDWGPAETQCSVAFSVRGCNSFCHGHEQQRLQHVQRQRQRLALVVHHVEIRVGSRAFRELVLPGPQQQQRNVQYRNFGRLGPRFHRIEGRRCRNGTPGVDVFDHPWSCGHRPWIVSSANVDARRERCHQFQFYRAESGDTCKFTWVTWKAWGFESLPCFTKTRKRDEGSSSSSARNYRVEVIDAMQMDGHESHSAGTV</sequence>